<protein>
    <recommendedName>
        <fullName evidence="3">Secreted protein</fullName>
    </recommendedName>
</protein>
<reference evidence="1 2" key="1">
    <citation type="submission" date="2019-04" db="EMBL/GenBank/DDBJ databases">
        <authorList>
            <consortium name="DOE Joint Genome Institute"/>
            <person name="Mondo S."/>
            <person name="Kjaerbolling I."/>
            <person name="Vesth T."/>
            <person name="Frisvad J.C."/>
            <person name="Nybo J.L."/>
            <person name="Theobald S."/>
            <person name="Kildgaard S."/>
            <person name="Isbrandt T."/>
            <person name="Kuo A."/>
            <person name="Sato A."/>
            <person name="Lyhne E.K."/>
            <person name="Kogle M.E."/>
            <person name="Wiebenga A."/>
            <person name="Kun R.S."/>
            <person name="Lubbers R.J."/>
            <person name="Makela M.R."/>
            <person name="Barry K."/>
            <person name="Chovatia M."/>
            <person name="Clum A."/>
            <person name="Daum C."/>
            <person name="Haridas S."/>
            <person name="He G."/>
            <person name="LaButti K."/>
            <person name="Lipzen A."/>
            <person name="Riley R."/>
            <person name="Salamov A."/>
            <person name="Simmons B.A."/>
            <person name="Magnuson J.K."/>
            <person name="Henrissat B."/>
            <person name="Mortensen U.H."/>
            <person name="Larsen T.O."/>
            <person name="Devries R.P."/>
            <person name="Grigoriev I.V."/>
            <person name="Machida M."/>
            <person name="Baker S.E."/>
            <person name="Andersen M.R."/>
            <person name="Cantor M.N."/>
            <person name="Hua S.X."/>
        </authorList>
    </citation>
    <scope>NUCLEOTIDE SEQUENCE [LARGE SCALE GENOMIC DNA]</scope>
    <source>
        <strain evidence="1 2">CBS 117616</strain>
    </source>
</reference>
<organism evidence="1 2">
    <name type="scientific">Aspergillus pseudocaelatus</name>
    <dbReference type="NCBI Taxonomy" id="1825620"/>
    <lineage>
        <taxon>Eukaryota</taxon>
        <taxon>Fungi</taxon>
        <taxon>Dikarya</taxon>
        <taxon>Ascomycota</taxon>
        <taxon>Pezizomycotina</taxon>
        <taxon>Eurotiomycetes</taxon>
        <taxon>Eurotiomycetidae</taxon>
        <taxon>Eurotiales</taxon>
        <taxon>Aspergillaceae</taxon>
        <taxon>Aspergillus</taxon>
        <taxon>Aspergillus subgen. Circumdati</taxon>
    </lineage>
</organism>
<dbReference type="EMBL" id="ML735823">
    <property type="protein sequence ID" value="KAE8412795.1"/>
    <property type="molecule type" value="Genomic_DNA"/>
</dbReference>
<dbReference type="Proteomes" id="UP000325395">
    <property type="component" value="Unassembled WGS sequence"/>
</dbReference>
<gene>
    <name evidence="1" type="ORF">BDV36DRAFT_48013</name>
</gene>
<sequence>MMRWCLEPPNVSYSACPLLACNFLCHFSSPFSLTYYLRLSYSPFAFLASALKLFDPRSRFGCTFLKKKKKKTKNTRLFACPVLLYRFSTFC</sequence>
<evidence type="ECO:0000313" key="2">
    <source>
        <dbReference type="Proteomes" id="UP000325395"/>
    </source>
</evidence>
<name>A0ABQ6W6N4_9EURO</name>
<evidence type="ECO:0000313" key="1">
    <source>
        <dbReference type="EMBL" id="KAE8412795.1"/>
    </source>
</evidence>
<proteinExistence type="predicted"/>
<accession>A0ABQ6W6N4</accession>
<evidence type="ECO:0008006" key="3">
    <source>
        <dbReference type="Google" id="ProtNLM"/>
    </source>
</evidence>
<keyword evidence="2" id="KW-1185">Reference proteome</keyword>